<dbReference type="InterPro" id="IPR029068">
    <property type="entry name" value="Glyas_Bleomycin-R_OHBP_Dase"/>
</dbReference>
<dbReference type="Gene3D" id="3.10.180.10">
    <property type="entry name" value="2,3-Dihydroxybiphenyl 1,2-Dioxygenase, domain 1"/>
    <property type="match status" value="1"/>
</dbReference>
<dbReference type="RefSeq" id="WP_042447741.1">
    <property type="nucleotide sequence ID" value="NZ_BBPN01000013.1"/>
</dbReference>
<dbReference type="OrthoDB" id="4266524at2"/>
<dbReference type="InterPro" id="IPR037523">
    <property type="entry name" value="VOC_core"/>
</dbReference>
<evidence type="ECO:0000259" key="1">
    <source>
        <dbReference type="PROSITE" id="PS51819"/>
    </source>
</evidence>
<dbReference type="CDD" id="cd06587">
    <property type="entry name" value="VOC"/>
    <property type="match status" value="1"/>
</dbReference>
<evidence type="ECO:0000313" key="3">
    <source>
        <dbReference type="Proteomes" id="UP000183015"/>
    </source>
</evidence>
<dbReference type="InterPro" id="IPR004360">
    <property type="entry name" value="Glyas_Fos-R_dOase_dom"/>
</dbReference>
<dbReference type="STRING" id="235985.SAMN05414137_10825"/>
<dbReference type="SUPFAM" id="SSF54593">
    <property type="entry name" value="Glyoxalase/Bleomycin resistance protein/Dihydroxybiphenyl dioxygenase"/>
    <property type="match status" value="1"/>
</dbReference>
<keyword evidence="3" id="KW-1185">Reference proteome</keyword>
<evidence type="ECO:0000313" key="2">
    <source>
        <dbReference type="EMBL" id="SEL36822.1"/>
    </source>
</evidence>
<reference evidence="3" key="1">
    <citation type="submission" date="2016-10" db="EMBL/GenBank/DDBJ databases">
        <authorList>
            <person name="Varghese N."/>
        </authorList>
    </citation>
    <scope>NUCLEOTIDE SEQUENCE [LARGE SCALE GENOMIC DNA]</scope>
    <source>
        <strain evidence="3">DSM 45096 / BCRC 16803 / CGMCC 4.1857 / CIP 109030 / JCM 12277 / KCTC 19219 / NBRC 100920 / 33214</strain>
    </source>
</reference>
<sequence>MSTTQSRVLMKLSSVSGLTCPVADLDRTVAFYESLGFRVGKRDDAQATCYVNWFWITFTATDGGPVPTPSGPAVHIKVEDLQAAHQSLIDAGHTPASEPVKRPGGGTQFSLLDPDGYELVLFFKK</sequence>
<dbReference type="Pfam" id="PF00903">
    <property type="entry name" value="Glyoxalase"/>
    <property type="match status" value="1"/>
</dbReference>
<gene>
    <name evidence="2" type="ORF">SAMN05414137_10825</name>
</gene>
<dbReference type="Proteomes" id="UP000183015">
    <property type="component" value="Unassembled WGS sequence"/>
</dbReference>
<protein>
    <recommendedName>
        <fullName evidence="1">VOC domain-containing protein</fullName>
    </recommendedName>
</protein>
<feature type="domain" description="VOC" evidence="1">
    <location>
        <begin position="14"/>
        <end position="124"/>
    </location>
</feature>
<name>A0A1H7PM42_STRJI</name>
<dbReference type="AlphaFoldDB" id="A0A1H7PM42"/>
<accession>A0A1H7PM42</accession>
<organism evidence="2 3">
    <name type="scientific">Streptacidiphilus jiangxiensis</name>
    <dbReference type="NCBI Taxonomy" id="235985"/>
    <lineage>
        <taxon>Bacteria</taxon>
        <taxon>Bacillati</taxon>
        <taxon>Actinomycetota</taxon>
        <taxon>Actinomycetes</taxon>
        <taxon>Kitasatosporales</taxon>
        <taxon>Streptomycetaceae</taxon>
        <taxon>Streptacidiphilus</taxon>
    </lineage>
</organism>
<dbReference type="PROSITE" id="PS51819">
    <property type="entry name" value="VOC"/>
    <property type="match status" value="1"/>
</dbReference>
<dbReference type="eggNOG" id="COG0346">
    <property type="taxonomic scope" value="Bacteria"/>
</dbReference>
<dbReference type="EMBL" id="FOAZ01000008">
    <property type="protein sequence ID" value="SEL36822.1"/>
    <property type="molecule type" value="Genomic_DNA"/>
</dbReference>
<proteinExistence type="predicted"/>